<proteinExistence type="predicted"/>
<comment type="caution">
    <text evidence="1">The sequence shown here is derived from an EMBL/GenBank/DDBJ whole genome shotgun (WGS) entry which is preliminary data.</text>
</comment>
<dbReference type="STRING" id="1280514.AXFE_16490"/>
<protein>
    <submittedName>
        <fullName evidence="1">Uncharacterized protein</fullName>
    </submittedName>
</protein>
<organism evidence="1 2">
    <name type="scientific">Acidithrix ferrooxidans</name>
    <dbReference type="NCBI Taxonomy" id="1280514"/>
    <lineage>
        <taxon>Bacteria</taxon>
        <taxon>Bacillati</taxon>
        <taxon>Actinomycetota</taxon>
        <taxon>Acidimicrobiia</taxon>
        <taxon>Acidimicrobiales</taxon>
        <taxon>Acidimicrobiaceae</taxon>
        <taxon>Acidithrix</taxon>
    </lineage>
</organism>
<evidence type="ECO:0000313" key="2">
    <source>
        <dbReference type="Proteomes" id="UP000032360"/>
    </source>
</evidence>
<accession>A0A0D8HK65</accession>
<dbReference type="AlphaFoldDB" id="A0A0D8HK65"/>
<dbReference type="Proteomes" id="UP000032360">
    <property type="component" value="Unassembled WGS sequence"/>
</dbReference>
<gene>
    <name evidence="1" type="ORF">AXFE_16490</name>
</gene>
<keyword evidence="2" id="KW-1185">Reference proteome</keyword>
<dbReference type="EMBL" id="JXYS01000038">
    <property type="protein sequence ID" value="KJF17486.1"/>
    <property type="molecule type" value="Genomic_DNA"/>
</dbReference>
<reference evidence="1 2" key="1">
    <citation type="submission" date="2015-01" db="EMBL/GenBank/DDBJ databases">
        <title>Draft genome of the acidophilic iron oxidizer Acidithrix ferrooxidans strain Py-F3.</title>
        <authorList>
            <person name="Poehlein A."/>
            <person name="Eisen S."/>
            <person name="Schloemann M."/>
            <person name="Johnson B.D."/>
            <person name="Daniel R."/>
            <person name="Muehling M."/>
        </authorList>
    </citation>
    <scope>NUCLEOTIDE SEQUENCE [LARGE SCALE GENOMIC DNA]</scope>
    <source>
        <strain evidence="1 2">Py-F3</strain>
    </source>
</reference>
<evidence type="ECO:0000313" key="1">
    <source>
        <dbReference type="EMBL" id="KJF17486.1"/>
    </source>
</evidence>
<sequence length="79" mass="8672">MAQAGRAPVWSVAPLSPVQKPVPIPVLDYDYFDFYLSNIPVGLGGEFQDSCCICLLLDPLTLEYGSLFQLALQARKTIP</sequence>
<name>A0A0D8HK65_9ACTN</name>